<dbReference type="GeneID" id="92091079"/>
<name>A0ABR1VFH2_9PEZI</name>
<evidence type="ECO:0000313" key="3">
    <source>
        <dbReference type="Proteomes" id="UP001480595"/>
    </source>
</evidence>
<organism evidence="2 3">
    <name type="scientific">Apiospora phragmitis</name>
    <dbReference type="NCBI Taxonomy" id="2905665"/>
    <lineage>
        <taxon>Eukaryota</taxon>
        <taxon>Fungi</taxon>
        <taxon>Dikarya</taxon>
        <taxon>Ascomycota</taxon>
        <taxon>Pezizomycotina</taxon>
        <taxon>Sordariomycetes</taxon>
        <taxon>Xylariomycetidae</taxon>
        <taxon>Amphisphaeriales</taxon>
        <taxon>Apiosporaceae</taxon>
        <taxon>Apiospora</taxon>
    </lineage>
</organism>
<comment type="caution">
    <text evidence="2">The sequence shown here is derived from an EMBL/GenBank/DDBJ whole genome shotgun (WGS) entry which is preliminary data.</text>
</comment>
<dbReference type="EMBL" id="JAQQWL010000006">
    <property type="protein sequence ID" value="KAK8069991.1"/>
    <property type="molecule type" value="Genomic_DNA"/>
</dbReference>
<gene>
    <name evidence="2" type="ORF">PG994_006607</name>
</gene>
<dbReference type="RefSeq" id="XP_066717285.1">
    <property type="nucleotide sequence ID" value="XM_066858016.1"/>
</dbReference>
<reference evidence="2 3" key="1">
    <citation type="submission" date="2023-01" db="EMBL/GenBank/DDBJ databases">
        <title>Analysis of 21 Apiospora genomes using comparative genomics revels a genus with tremendous synthesis potential of carbohydrate active enzymes and secondary metabolites.</title>
        <authorList>
            <person name="Sorensen T."/>
        </authorList>
    </citation>
    <scope>NUCLEOTIDE SEQUENCE [LARGE SCALE GENOMIC DNA]</scope>
    <source>
        <strain evidence="2 3">CBS 135458</strain>
    </source>
</reference>
<proteinExistence type="predicted"/>
<keyword evidence="3" id="KW-1185">Reference proteome</keyword>
<evidence type="ECO:0000256" key="1">
    <source>
        <dbReference type="SAM" id="MobiDB-lite"/>
    </source>
</evidence>
<evidence type="ECO:0000313" key="2">
    <source>
        <dbReference type="EMBL" id="KAK8069991.1"/>
    </source>
</evidence>
<protein>
    <submittedName>
        <fullName evidence="2">Uncharacterized protein</fullName>
    </submittedName>
</protein>
<feature type="region of interest" description="Disordered" evidence="1">
    <location>
        <begin position="164"/>
        <end position="187"/>
    </location>
</feature>
<dbReference type="Proteomes" id="UP001480595">
    <property type="component" value="Unassembled WGS sequence"/>
</dbReference>
<accession>A0ABR1VFH2</accession>
<sequence>MAPILLDVQGPHQNGHSQYLSQSLGSARLRNSATQTQQANSASLSWGVISSLSNLIPLSISEATACPCPFFQNPLVDFVAQVVPLPALVPGLQEVPARGAGDVVELERRLDTFAAAAEPESEREPRDLPFELDVSRQAPRMLSRISGSSPSRMGRSITYTVVSGSNLPPTWNGKDEEALLSTRPASV</sequence>